<dbReference type="AlphaFoldDB" id="A0A1D9QCE1"/>
<dbReference type="VEuPathDB" id="FungiDB:sscle_09g073670"/>
<evidence type="ECO:0000313" key="4">
    <source>
        <dbReference type="Proteomes" id="UP000177798"/>
    </source>
</evidence>
<evidence type="ECO:0000256" key="2">
    <source>
        <dbReference type="SAM" id="Phobius"/>
    </source>
</evidence>
<proteinExistence type="predicted"/>
<dbReference type="OrthoDB" id="3531381at2759"/>
<feature type="transmembrane region" description="Helical" evidence="2">
    <location>
        <begin position="45"/>
        <end position="72"/>
    </location>
</feature>
<evidence type="ECO:0000313" key="3">
    <source>
        <dbReference type="EMBL" id="APA12597.1"/>
    </source>
</evidence>
<name>A0A1D9QCE1_SCLS1</name>
<organism evidence="3 4">
    <name type="scientific">Sclerotinia sclerotiorum (strain ATCC 18683 / 1980 / Ss-1)</name>
    <name type="common">White mold</name>
    <name type="synonym">Whetzelinia sclerotiorum</name>
    <dbReference type="NCBI Taxonomy" id="665079"/>
    <lineage>
        <taxon>Eukaryota</taxon>
        <taxon>Fungi</taxon>
        <taxon>Dikarya</taxon>
        <taxon>Ascomycota</taxon>
        <taxon>Pezizomycotina</taxon>
        <taxon>Leotiomycetes</taxon>
        <taxon>Helotiales</taxon>
        <taxon>Sclerotiniaceae</taxon>
        <taxon>Sclerotinia</taxon>
    </lineage>
</organism>
<feature type="compositionally biased region" description="Pro residues" evidence="1">
    <location>
        <begin position="432"/>
        <end position="453"/>
    </location>
</feature>
<feature type="region of interest" description="Disordered" evidence="1">
    <location>
        <begin position="432"/>
        <end position="628"/>
    </location>
</feature>
<sequence>MRYSFPRKPRARRVCFFTTIYLILHLTNSIQNAPIGFVRPPELKLHGYSFIFARVTLVCWMISLILSSIIVSKTKVCVPGTPECYVQIGGVVISAIGFTSIGIILTALEACQYSFQLPTRSSILPGTVNCRVSSFGDDLVDSNFTSLNPSAANILSQAQLRSVSTSASTSHETIPSLHDDYLFMGNEKEEWERNQSLAIANARIKSGFNVRRKPVPNNTANAVELKLSKEESKSEMISMPGKFPEEKSTPVQIMPIATSPSSASALPTSPPTILPTPASSEVKPKSKGWGIGWSYLMRNTETESNTNEKCITHSDSAISLGTNNNTECATCGNCTKPPPSTKQPTIPPVAQRVGKQRIVTPSSSISDIAMRSPLSTMRTAESLDIAIKPEVALVPTRVPSSLDRISPRKPAVTQALPIAVLNEMMVRRPSIPPSPTKMPKPVVPEHVPVPPKHITPLKRKPMESKVTKAPPKSWKESLPIRGGSFEIERKPIGKTKEIISNKTQSPTTKPTPKSKPSETKPTLKSWKDSLPIRGGSIESERSTATIRDIFPNISLGPNPNKTSTNPPKPSPLKAKKPPENKSKPYTQIPTKSPNTTIVIKKKNTEMKIPGSFIESPKTDSSKRPTSREIKVPGAFIDGSFIAEKGENFIEKMQEIEEESIVRKKPQGVRPLKLRARVKGGEKMDLVGREKLEDGKITSVEKTFKDVLDEEESLYVPPVPRGP</sequence>
<reference evidence="4" key="1">
    <citation type="journal article" date="2017" name="Genome Biol. Evol.">
        <title>The complete genome sequence of the phytopathogenic fungus Sclerotinia sclerotiorum reveals insights into the genome architecture of broad host range pathogens.</title>
        <authorList>
            <person name="Derbyshire M."/>
            <person name="Denton-Giles M."/>
            <person name="Hegedus D."/>
            <person name="Seifbarghy S."/>
            <person name="Rollins J."/>
            <person name="van Kan J."/>
            <person name="Seidl M.F."/>
            <person name="Faino L."/>
            <person name="Mbengue M."/>
            <person name="Navaud O."/>
            <person name="Raffaele S."/>
            <person name="Hammond-Kosack K."/>
            <person name="Heard S."/>
            <person name="Oliver R."/>
        </authorList>
    </citation>
    <scope>NUCLEOTIDE SEQUENCE [LARGE SCALE GENOMIC DNA]</scope>
    <source>
        <strain evidence="4">ATCC 18683 / 1980 / Ss-1</strain>
    </source>
</reference>
<feature type="compositionally biased region" description="Polar residues" evidence="1">
    <location>
        <begin position="583"/>
        <end position="597"/>
    </location>
</feature>
<accession>A0A1D9QCE1</accession>
<feature type="compositionally biased region" description="Basic and acidic residues" evidence="1">
    <location>
        <begin position="616"/>
        <end position="628"/>
    </location>
</feature>
<feature type="compositionally biased region" description="Basic and acidic residues" evidence="1">
    <location>
        <begin position="486"/>
        <end position="499"/>
    </location>
</feature>
<dbReference type="Proteomes" id="UP000177798">
    <property type="component" value="Chromosome 9"/>
</dbReference>
<keyword evidence="2" id="KW-0472">Membrane</keyword>
<feature type="transmembrane region" description="Helical" evidence="2">
    <location>
        <begin position="84"/>
        <end position="108"/>
    </location>
</feature>
<evidence type="ECO:0000256" key="1">
    <source>
        <dbReference type="SAM" id="MobiDB-lite"/>
    </source>
</evidence>
<dbReference type="EMBL" id="CP017822">
    <property type="protein sequence ID" value="APA12597.1"/>
    <property type="molecule type" value="Genomic_DNA"/>
</dbReference>
<protein>
    <submittedName>
        <fullName evidence="3">Uncharacterized protein</fullName>
    </submittedName>
</protein>
<keyword evidence="2" id="KW-1133">Transmembrane helix</keyword>
<gene>
    <name evidence="3" type="ORF">sscle_09g073670</name>
</gene>
<keyword evidence="2" id="KW-0812">Transmembrane</keyword>
<feature type="compositionally biased region" description="Low complexity" evidence="1">
    <location>
        <begin position="500"/>
        <end position="511"/>
    </location>
</feature>